<dbReference type="Pfam" id="PF04738">
    <property type="entry name" value="Lant_dehydr_N"/>
    <property type="match status" value="1"/>
</dbReference>
<evidence type="ECO:0000313" key="2">
    <source>
        <dbReference type="EMBL" id="WEF31602.1"/>
    </source>
</evidence>
<evidence type="ECO:0000313" key="3">
    <source>
        <dbReference type="Proteomes" id="UP001216510"/>
    </source>
</evidence>
<accession>A0ABY8B6P4</accession>
<dbReference type="Proteomes" id="UP001216510">
    <property type="component" value="Chromosome"/>
</dbReference>
<dbReference type="InterPro" id="IPR006827">
    <property type="entry name" value="Lant_deHydtase_N"/>
</dbReference>
<proteinExistence type="predicted"/>
<gene>
    <name evidence="2" type="ORF">PX653_19365</name>
</gene>
<dbReference type="EMBL" id="CP119083">
    <property type="protein sequence ID" value="WEF31602.1"/>
    <property type="molecule type" value="Genomic_DNA"/>
</dbReference>
<feature type="domain" description="Lantibiotic dehydratase N-terminal" evidence="1">
    <location>
        <begin position="584"/>
        <end position="755"/>
    </location>
</feature>
<name>A0ABY8B6P4_9BURK</name>
<keyword evidence="3" id="KW-1185">Reference proteome</keyword>
<dbReference type="RefSeq" id="WP_277414372.1">
    <property type="nucleotide sequence ID" value="NZ_CP119083.1"/>
</dbReference>
<sequence>MMVPYAVVRANNLPLDALDALTGSAPIEAAAAALAQAEAALIPLRQAACERLHALAAADGARYRRYIDLRRAIHQGKTLADIAQRHADLLEGDALLRQWHTQAAAIERQQASLATLFRQQLEASRASAQALAGAPLFLQAMALTRAQLHDTALAYARATAFGDKKALNDEETIYRYLTRAAVKVSPFSTFTSVGFAPLADAPDGTLLAGRATAGRYSLDRAGFFKLYDRFVLRHRDHCRFRLTDHRALRADGQHAYLFADQPAYYAYRTTFATARLKSTALFTEGADAQGWLPWPVLAQRLPAGADPGALLEKWLVSGLLQVSPALDDEGGDLLEQFRAIARRVAGDDRAARPVAQALDEMAAACASLGGLAGAALLAALDRVHADMARLAGLLDCPLVKTAGLVYHDSSLPDLAPLDGAELARYAQQVGEFVTHYLGVNFHSGFDDAQLAALRAALPPGTTVDVFAFHELMQRCLATPPASSEPARAALPILALYRQIWARRDESEIVLAPVRSTPAAGRPFAVYGHLCGGSFVLNNIDSGYLRCFSRFFTFAADDAVLQACRASYGRALADACDFYDTFGFNTAARPRLCGRRIRLDVAAAAGPGDLALTDLALSWPEGAPYPQVLDRHTGKALALRQSGLFTRELYPKLLEQLLQLGMADAPRYFAFRFGVHQVVSDAAPTDVTRIARVRYRDIVLSREQWWVPKACLPVRAAGEEAFAWFRRLDAWRRGHGIPQRVFVRRHDAALVLERDVSNAKKPLFVDFSAPLMARAIGRIFNTAFALLSIEEMLPDAADDRARHDGQRYAHEVLFESTDQPGDMP</sequence>
<evidence type="ECO:0000259" key="1">
    <source>
        <dbReference type="Pfam" id="PF04738"/>
    </source>
</evidence>
<reference evidence="2 3" key="1">
    <citation type="submission" date="2023-02" db="EMBL/GenBank/DDBJ databases">
        <title>Gemone sequence of Telluria chitinolytica ACM 3522T.</title>
        <authorList>
            <person name="Frediansyah A."/>
            <person name="Miess H."/>
            <person name="Gross H."/>
        </authorList>
    </citation>
    <scope>NUCLEOTIDE SEQUENCE [LARGE SCALE GENOMIC DNA]</scope>
    <source>
        <strain evidence="2 3">ACM 3522</strain>
    </source>
</reference>
<protein>
    <submittedName>
        <fullName evidence="2">Lantibiotic dehydratase</fullName>
    </submittedName>
</protein>
<organism evidence="2 3">
    <name type="scientific">Pseudoduganella chitinolytica</name>
    <dbReference type="NCBI Taxonomy" id="34070"/>
    <lineage>
        <taxon>Bacteria</taxon>
        <taxon>Pseudomonadati</taxon>
        <taxon>Pseudomonadota</taxon>
        <taxon>Betaproteobacteria</taxon>
        <taxon>Burkholderiales</taxon>
        <taxon>Oxalobacteraceae</taxon>
        <taxon>Telluria group</taxon>
        <taxon>Pseudoduganella</taxon>
    </lineage>
</organism>